<dbReference type="Proteomes" id="UP000292085">
    <property type="component" value="Unassembled WGS sequence"/>
</dbReference>
<feature type="region of interest" description="Disordered" evidence="3">
    <location>
        <begin position="1"/>
        <end position="37"/>
    </location>
</feature>
<evidence type="ECO:0000256" key="3">
    <source>
        <dbReference type="SAM" id="MobiDB-lite"/>
    </source>
</evidence>
<protein>
    <submittedName>
        <fullName evidence="5">TetR/AcrR family transcriptional regulator</fullName>
    </submittedName>
</protein>
<dbReference type="SUPFAM" id="SSF48498">
    <property type="entry name" value="Tetracyclin repressor-like, C-terminal domain"/>
    <property type="match status" value="1"/>
</dbReference>
<dbReference type="InterPro" id="IPR036271">
    <property type="entry name" value="Tet_transcr_reg_TetR-rel_C_sf"/>
</dbReference>
<name>A0A4Q6XKG1_9SPHN</name>
<evidence type="ECO:0000259" key="4">
    <source>
        <dbReference type="Pfam" id="PF02909"/>
    </source>
</evidence>
<dbReference type="Pfam" id="PF02909">
    <property type="entry name" value="TetR_C_1"/>
    <property type="match status" value="1"/>
</dbReference>
<dbReference type="InterPro" id="IPR004111">
    <property type="entry name" value="Repressor_TetR_C"/>
</dbReference>
<organism evidence="5 6">
    <name type="scientific">Sphingomonas populi</name>
    <dbReference type="NCBI Taxonomy" id="2484750"/>
    <lineage>
        <taxon>Bacteria</taxon>
        <taxon>Pseudomonadati</taxon>
        <taxon>Pseudomonadota</taxon>
        <taxon>Alphaproteobacteria</taxon>
        <taxon>Sphingomonadales</taxon>
        <taxon>Sphingomonadaceae</taxon>
        <taxon>Sphingomonas</taxon>
    </lineage>
</organism>
<dbReference type="Gene3D" id="1.10.357.10">
    <property type="entry name" value="Tetracycline Repressor, domain 2"/>
    <property type="match status" value="1"/>
</dbReference>
<reference evidence="5 6" key="1">
    <citation type="submission" date="2019-02" db="EMBL/GenBank/DDBJ databases">
        <authorList>
            <person name="Li Y."/>
        </authorList>
    </citation>
    <scope>NUCLEOTIDE SEQUENCE [LARGE SCALE GENOMIC DNA]</scope>
    <source>
        <strain evidence="5 6">3-7</strain>
    </source>
</reference>
<comment type="caution">
    <text evidence="5">The sequence shown here is derived from an EMBL/GenBank/DDBJ whole genome shotgun (WGS) entry which is preliminary data.</text>
</comment>
<keyword evidence="6" id="KW-1185">Reference proteome</keyword>
<feature type="domain" description="Tetracycline repressor TetR C-terminal" evidence="4">
    <location>
        <begin position="104"/>
        <end position="247"/>
    </location>
</feature>
<keyword evidence="1" id="KW-0805">Transcription regulation</keyword>
<dbReference type="InterPro" id="IPR009057">
    <property type="entry name" value="Homeodomain-like_sf"/>
</dbReference>
<proteinExistence type="predicted"/>
<evidence type="ECO:0000313" key="5">
    <source>
        <dbReference type="EMBL" id="RZF60590.1"/>
    </source>
</evidence>
<dbReference type="RefSeq" id="WP_130160286.1">
    <property type="nucleotide sequence ID" value="NZ_SGIS01000062.1"/>
</dbReference>
<dbReference type="EMBL" id="SGIS01000062">
    <property type="protein sequence ID" value="RZF60590.1"/>
    <property type="molecule type" value="Genomic_DNA"/>
</dbReference>
<evidence type="ECO:0000313" key="6">
    <source>
        <dbReference type="Proteomes" id="UP000292085"/>
    </source>
</evidence>
<feature type="compositionally biased region" description="Basic residues" evidence="3">
    <location>
        <begin position="15"/>
        <end position="28"/>
    </location>
</feature>
<accession>A0A4Q6XKG1</accession>
<evidence type="ECO:0000256" key="2">
    <source>
        <dbReference type="ARBA" id="ARBA00023163"/>
    </source>
</evidence>
<gene>
    <name evidence="5" type="ORF">EWE75_22355</name>
</gene>
<dbReference type="OrthoDB" id="7505659at2"/>
<keyword evidence="2" id="KW-0804">Transcription</keyword>
<dbReference type="AlphaFoldDB" id="A0A4Q6XKG1"/>
<sequence length="271" mass="30276">MADKTISEDDDSKPHRAPKKSAGRRRGRPAADEKGGASRQGILRAALKLSKSVALQDLSIVVVARSINVTPALIHYYIGGRDWLTSGIMNLFYKSLLRKWPTATGDWEQDVRNAAKAFFDHLLDYPGIAAYLVSNHRFRVFQLTAFGDRDYGAEMLNRFVGHVRAAGLSAERTGLRTQLIHEFVMSTANQATQDLLPADHKQFFEEKLASLDPVRMEHIIFGKVVPLQLGAEDLFREGIALFLLGIQRDRDIEGVSSPTKPALARRKRPVQ</sequence>
<evidence type="ECO:0000256" key="1">
    <source>
        <dbReference type="ARBA" id="ARBA00023015"/>
    </source>
</evidence>
<dbReference type="SUPFAM" id="SSF46689">
    <property type="entry name" value="Homeodomain-like"/>
    <property type="match status" value="1"/>
</dbReference>
<dbReference type="GO" id="GO:0045892">
    <property type="term" value="P:negative regulation of DNA-templated transcription"/>
    <property type="evidence" value="ECO:0007669"/>
    <property type="project" value="InterPro"/>
</dbReference>